<dbReference type="Gene3D" id="2.40.10.10">
    <property type="entry name" value="Trypsin-like serine proteases"/>
    <property type="match status" value="2"/>
</dbReference>
<dbReference type="PANTHER" id="PTHR24276:SF98">
    <property type="entry name" value="FI18310P1-RELATED"/>
    <property type="match status" value="1"/>
</dbReference>
<dbReference type="OMA" id="FTGWGTQ"/>
<keyword evidence="6 10" id="KW-0378">Hydrolase</keyword>
<keyword evidence="7 10" id="KW-0720">Serine protease</keyword>
<evidence type="ECO:0000256" key="1">
    <source>
        <dbReference type="ARBA" id="ARBA00004613"/>
    </source>
</evidence>
<evidence type="ECO:0000256" key="2">
    <source>
        <dbReference type="ARBA" id="ARBA00007664"/>
    </source>
</evidence>
<name>A0A6P4JLT6_DROKI</name>
<evidence type="ECO:0000256" key="8">
    <source>
        <dbReference type="ARBA" id="ARBA00023145"/>
    </source>
</evidence>
<dbReference type="InterPro" id="IPR033116">
    <property type="entry name" value="TRYPSIN_SER"/>
</dbReference>
<gene>
    <name evidence="14" type="primary">LOC108084087</name>
</gene>
<feature type="signal peptide" evidence="11">
    <location>
        <begin position="1"/>
        <end position="24"/>
    </location>
</feature>
<keyword evidence="3" id="KW-0964">Secreted</keyword>
<dbReference type="InterPro" id="IPR018114">
    <property type="entry name" value="TRYPSIN_HIS"/>
</dbReference>
<dbReference type="InterPro" id="IPR050430">
    <property type="entry name" value="Peptidase_S1"/>
</dbReference>
<dbReference type="PROSITE" id="PS50240">
    <property type="entry name" value="TRYPSIN_DOM"/>
    <property type="match status" value="1"/>
</dbReference>
<evidence type="ECO:0000256" key="7">
    <source>
        <dbReference type="ARBA" id="ARBA00022825"/>
    </source>
</evidence>
<evidence type="ECO:0000256" key="5">
    <source>
        <dbReference type="ARBA" id="ARBA00022729"/>
    </source>
</evidence>
<dbReference type="Proteomes" id="UP001652661">
    <property type="component" value="Chromosome 3R"/>
</dbReference>
<dbReference type="PRINTS" id="PR00722">
    <property type="entry name" value="CHYMOTRYPSIN"/>
</dbReference>
<dbReference type="RefSeq" id="XP_017035599.1">
    <property type="nucleotide sequence ID" value="XM_017180110.3"/>
</dbReference>
<feature type="domain" description="Peptidase S1" evidence="12">
    <location>
        <begin position="29"/>
        <end position="254"/>
    </location>
</feature>
<keyword evidence="4 10" id="KW-0645">Protease</keyword>
<dbReference type="GO" id="GO:0005576">
    <property type="term" value="C:extracellular region"/>
    <property type="evidence" value="ECO:0007669"/>
    <property type="project" value="UniProtKB-SubCell"/>
</dbReference>
<evidence type="ECO:0000313" key="13">
    <source>
        <dbReference type="Proteomes" id="UP001652661"/>
    </source>
</evidence>
<comment type="subcellular location">
    <subcellularLocation>
        <location evidence="1">Secreted</location>
    </subcellularLocation>
</comment>
<dbReference type="SMART" id="SM00020">
    <property type="entry name" value="Tryp_SPc"/>
    <property type="match status" value="1"/>
</dbReference>
<proteinExistence type="inferred from homology"/>
<dbReference type="PROSITE" id="PS00135">
    <property type="entry name" value="TRYPSIN_SER"/>
    <property type="match status" value="1"/>
</dbReference>
<dbReference type="CDD" id="cd00190">
    <property type="entry name" value="Tryp_SPc"/>
    <property type="match status" value="1"/>
</dbReference>
<dbReference type="GO" id="GO:0004252">
    <property type="term" value="F:serine-type endopeptidase activity"/>
    <property type="evidence" value="ECO:0007669"/>
    <property type="project" value="InterPro"/>
</dbReference>
<dbReference type="GO" id="GO:0016485">
    <property type="term" value="P:protein processing"/>
    <property type="evidence" value="ECO:0007669"/>
    <property type="project" value="UniProtKB-ARBA"/>
</dbReference>
<keyword evidence="9" id="KW-1015">Disulfide bond</keyword>
<evidence type="ECO:0000259" key="12">
    <source>
        <dbReference type="PROSITE" id="PS50240"/>
    </source>
</evidence>
<keyword evidence="13" id="KW-1185">Reference proteome</keyword>
<evidence type="ECO:0000256" key="6">
    <source>
        <dbReference type="ARBA" id="ARBA00022801"/>
    </source>
</evidence>
<organism evidence="13 14">
    <name type="scientific">Drosophila kikkawai</name>
    <name type="common">Fruit fly</name>
    <dbReference type="NCBI Taxonomy" id="30033"/>
    <lineage>
        <taxon>Eukaryota</taxon>
        <taxon>Metazoa</taxon>
        <taxon>Ecdysozoa</taxon>
        <taxon>Arthropoda</taxon>
        <taxon>Hexapoda</taxon>
        <taxon>Insecta</taxon>
        <taxon>Pterygota</taxon>
        <taxon>Neoptera</taxon>
        <taxon>Endopterygota</taxon>
        <taxon>Diptera</taxon>
        <taxon>Brachycera</taxon>
        <taxon>Muscomorpha</taxon>
        <taxon>Ephydroidea</taxon>
        <taxon>Drosophilidae</taxon>
        <taxon>Drosophila</taxon>
        <taxon>Sophophora</taxon>
    </lineage>
</organism>
<evidence type="ECO:0000256" key="10">
    <source>
        <dbReference type="RuleBase" id="RU363034"/>
    </source>
</evidence>
<keyword evidence="8" id="KW-0865">Zymogen</keyword>
<dbReference type="InterPro" id="IPR001314">
    <property type="entry name" value="Peptidase_S1A"/>
</dbReference>
<dbReference type="SUPFAM" id="SSF50494">
    <property type="entry name" value="Trypsin-like serine proteases"/>
    <property type="match status" value="1"/>
</dbReference>
<dbReference type="PANTHER" id="PTHR24276">
    <property type="entry name" value="POLYSERASE-RELATED"/>
    <property type="match status" value="1"/>
</dbReference>
<protein>
    <submittedName>
        <fullName evidence="14">Chymotrypsin-2</fullName>
    </submittedName>
</protein>
<comment type="similarity">
    <text evidence="2">Belongs to the peptidase S1 family.</text>
</comment>
<dbReference type="FunFam" id="2.40.10.10:FF:000047">
    <property type="entry name" value="Trypsin eta"/>
    <property type="match status" value="1"/>
</dbReference>
<dbReference type="Pfam" id="PF00089">
    <property type="entry name" value="Trypsin"/>
    <property type="match status" value="1"/>
</dbReference>
<dbReference type="GeneID" id="108084087"/>
<dbReference type="PROSITE" id="PS51257">
    <property type="entry name" value="PROKAR_LIPOPROTEIN"/>
    <property type="match status" value="1"/>
</dbReference>
<evidence type="ECO:0000256" key="9">
    <source>
        <dbReference type="ARBA" id="ARBA00023157"/>
    </source>
</evidence>
<evidence type="ECO:0000256" key="11">
    <source>
        <dbReference type="SAM" id="SignalP"/>
    </source>
</evidence>
<evidence type="ECO:0000256" key="4">
    <source>
        <dbReference type="ARBA" id="ARBA00022670"/>
    </source>
</evidence>
<accession>A0A6P4JLT6</accession>
<dbReference type="InterPro" id="IPR001254">
    <property type="entry name" value="Trypsin_dom"/>
</dbReference>
<keyword evidence="5 11" id="KW-0732">Signal</keyword>
<feature type="chain" id="PRO_5027550381" evidence="11">
    <location>
        <begin position="25"/>
        <end position="269"/>
    </location>
</feature>
<evidence type="ECO:0000256" key="3">
    <source>
        <dbReference type="ARBA" id="ARBA00022525"/>
    </source>
</evidence>
<sequence length="269" mass="29003">MAFHSRFPLLSGLVLLLFCGCLLAQEHFIVGGQNAVEGDAPYQVSLQTPVGSHLCGGAIIADRWILTAGHCVRGYPASRLQVATGSLRYAEPGAVYYPDAIYLHCNYDTPKYQNDIGLLHLNETIVFDALTQAVRLPSSPLPQGTANLVFTGWGAQSASGSLPSQLQRVQQQHLGSQVCASLLSPYEDLELAPGHLCAYRQANIGACHGDSGGPLVYDGTLVGVLNFFVPCAQGVPDLFMDVMYYRDWMRQTMSGNGKCAQVNQQIIIG</sequence>
<dbReference type="OrthoDB" id="8440449at2759"/>
<dbReference type="PROSITE" id="PS00134">
    <property type="entry name" value="TRYPSIN_HIS"/>
    <property type="match status" value="1"/>
</dbReference>
<dbReference type="InterPro" id="IPR043504">
    <property type="entry name" value="Peptidase_S1_PA_chymotrypsin"/>
</dbReference>
<dbReference type="AlphaFoldDB" id="A0A6P4JLT6"/>
<reference evidence="14" key="1">
    <citation type="submission" date="2025-08" db="UniProtKB">
        <authorList>
            <consortium name="RefSeq"/>
        </authorList>
    </citation>
    <scope>IDENTIFICATION</scope>
    <source>
        <strain evidence="14">14028-0561.14</strain>
        <tissue evidence="14">Whole fly</tissue>
    </source>
</reference>
<evidence type="ECO:0000313" key="14">
    <source>
        <dbReference type="RefSeq" id="XP_017035599.1"/>
    </source>
</evidence>
<dbReference type="InterPro" id="IPR009003">
    <property type="entry name" value="Peptidase_S1_PA"/>
</dbReference>